<proteinExistence type="predicted"/>
<organism evidence="1 2">
    <name type="scientific">Trifolium pratense</name>
    <name type="common">Red clover</name>
    <dbReference type="NCBI Taxonomy" id="57577"/>
    <lineage>
        <taxon>Eukaryota</taxon>
        <taxon>Viridiplantae</taxon>
        <taxon>Streptophyta</taxon>
        <taxon>Embryophyta</taxon>
        <taxon>Tracheophyta</taxon>
        <taxon>Spermatophyta</taxon>
        <taxon>Magnoliopsida</taxon>
        <taxon>eudicotyledons</taxon>
        <taxon>Gunneridae</taxon>
        <taxon>Pentapetalae</taxon>
        <taxon>rosids</taxon>
        <taxon>fabids</taxon>
        <taxon>Fabales</taxon>
        <taxon>Fabaceae</taxon>
        <taxon>Papilionoideae</taxon>
        <taxon>50 kb inversion clade</taxon>
        <taxon>NPAAA clade</taxon>
        <taxon>Hologalegina</taxon>
        <taxon>IRL clade</taxon>
        <taxon>Trifolieae</taxon>
        <taxon>Trifolium</taxon>
    </lineage>
</organism>
<evidence type="ECO:0000313" key="2">
    <source>
        <dbReference type="Proteomes" id="UP001177021"/>
    </source>
</evidence>
<dbReference type="Proteomes" id="UP001177021">
    <property type="component" value="Unassembled WGS sequence"/>
</dbReference>
<comment type="caution">
    <text evidence="1">The sequence shown here is derived from an EMBL/GenBank/DDBJ whole genome shotgun (WGS) entry which is preliminary data.</text>
</comment>
<keyword evidence="2" id="KW-1185">Reference proteome</keyword>
<accession>A0ACB0JV18</accession>
<reference evidence="1" key="1">
    <citation type="submission" date="2023-10" db="EMBL/GenBank/DDBJ databases">
        <authorList>
            <person name="Rodriguez Cubillos JULIANA M."/>
            <person name="De Vega J."/>
        </authorList>
    </citation>
    <scope>NUCLEOTIDE SEQUENCE</scope>
</reference>
<gene>
    <name evidence="1" type="ORF">MILVUS5_LOCUS16076</name>
</gene>
<sequence length="98" mass="10545">MATNCARKSLRLASSSSKTLFTRRSSFSSNANKFNASSFQTSPQKRSLSYSWLPVQLAGAQVSLTPLHSVTASALFTSLLSLHNNSWGCLSEGFATPL</sequence>
<evidence type="ECO:0000313" key="1">
    <source>
        <dbReference type="EMBL" id="CAJ2647582.1"/>
    </source>
</evidence>
<dbReference type="EMBL" id="CASHSV030000109">
    <property type="protein sequence ID" value="CAJ2647582.1"/>
    <property type="molecule type" value="Genomic_DNA"/>
</dbReference>
<protein>
    <submittedName>
        <fullName evidence="1">Uncharacterized protein</fullName>
    </submittedName>
</protein>
<name>A0ACB0JV18_TRIPR</name>